<evidence type="ECO:0000313" key="2">
    <source>
        <dbReference type="EMBL" id="MBR0794983.1"/>
    </source>
</evidence>
<comment type="caution">
    <text evidence="2">The sequence shown here is derived from an EMBL/GenBank/DDBJ whole genome shotgun (WGS) entry which is preliminary data.</text>
</comment>
<gene>
    <name evidence="2" type="ORF">JQ615_06255</name>
</gene>
<evidence type="ECO:0000259" key="1">
    <source>
        <dbReference type="Pfam" id="PF20056"/>
    </source>
</evidence>
<keyword evidence="3" id="KW-1185">Reference proteome</keyword>
<sequence>MITQRAPFPIVTKAIKLFGDWLKQRRELHELMEYDEEFGTLEPVARELNVAPTDLDSLVRQGPQGANELPSMLAALDIDEATLRRAEPALLRDMERVCSFCAHKRRCDQELAAHTTAVNYVEYCENADTIDALRLTN</sequence>
<evidence type="ECO:0000313" key="3">
    <source>
        <dbReference type="Proteomes" id="UP001315278"/>
    </source>
</evidence>
<proteinExistence type="predicted"/>
<organism evidence="2 3">
    <name type="scientific">Bradyrhizobium jicamae</name>
    <dbReference type="NCBI Taxonomy" id="280332"/>
    <lineage>
        <taxon>Bacteria</taxon>
        <taxon>Pseudomonadati</taxon>
        <taxon>Pseudomonadota</taxon>
        <taxon>Alphaproteobacteria</taxon>
        <taxon>Hyphomicrobiales</taxon>
        <taxon>Nitrobacteraceae</taxon>
        <taxon>Bradyrhizobium</taxon>
    </lineage>
</organism>
<name>A0ABS5FDY4_9BRAD</name>
<accession>A0ABS5FDY4</accession>
<dbReference type="Proteomes" id="UP001315278">
    <property type="component" value="Unassembled WGS sequence"/>
</dbReference>
<dbReference type="EMBL" id="JAFCJH010000004">
    <property type="protein sequence ID" value="MBR0794983.1"/>
    <property type="molecule type" value="Genomic_DNA"/>
</dbReference>
<feature type="domain" description="DUF6455" evidence="1">
    <location>
        <begin position="76"/>
        <end position="134"/>
    </location>
</feature>
<dbReference type="InterPro" id="IPR045601">
    <property type="entry name" value="DUF6455"/>
</dbReference>
<dbReference type="Pfam" id="PF20056">
    <property type="entry name" value="DUF6455"/>
    <property type="match status" value="1"/>
</dbReference>
<reference evidence="3" key="1">
    <citation type="journal article" date="2021" name="ISME J.">
        <title>Evolutionary origin and ecological implication of a unique nif island in free-living Bradyrhizobium lineages.</title>
        <authorList>
            <person name="Tao J."/>
        </authorList>
    </citation>
    <scope>NUCLEOTIDE SEQUENCE [LARGE SCALE GENOMIC DNA]</scope>
    <source>
        <strain evidence="3">SZCCT0434</strain>
    </source>
</reference>
<protein>
    <recommendedName>
        <fullName evidence="1">DUF6455 domain-containing protein</fullName>
    </recommendedName>
</protein>